<dbReference type="Gene3D" id="3.70.10.10">
    <property type="match status" value="1"/>
</dbReference>
<dbReference type="Pfam" id="PF13424">
    <property type="entry name" value="TPR_12"/>
    <property type="match status" value="1"/>
</dbReference>
<dbReference type="GO" id="GO:0006281">
    <property type="term" value="P:DNA repair"/>
    <property type="evidence" value="ECO:0007669"/>
    <property type="project" value="UniProtKB-KW"/>
</dbReference>
<dbReference type="Gene3D" id="1.25.40.10">
    <property type="entry name" value="Tetratricopeptide repeat domain"/>
    <property type="match status" value="2"/>
</dbReference>
<keyword evidence="3" id="KW-0227">DNA damage</keyword>
<evidence type="ECO:0000256" key="5">
    <source>
        <dbReference type="ARBA" id="ARBA00023242"/>
    </source>
</evidence>
<keyword evidence="4" id="KW-0234">DNA repair</keyword>
<name>A0A1V9ZJY6_9STRA</name>
<evidence type="ECO:0000313" key="6">
    <source>
        <dbReference type="EMBL" id="OQR98241.1"/>
    </source>
</evidence>
<dbReference type="GO" id="GO:0000077">
    <property type="term" value="P:DNA damage checkpoint signaling"/>
    <property type="evidence" value="ECO:0007669"/>
    <property type="project" value="InterPro"/>
</dbReference>
<dbReference type="InterPro" id="IPR019734">
    <property type="entry name" value="TPR_rpt"/>
</dbReference>
<comment type="caution">
    <text evidence="6">The sequence shown here is derived from an EMBL/GenBank/DDBJ whole genome shotgun (WGS) entry which is preliminary data.</text>
</comment>
<reference evidence="6 7" key="1">
    <citation type="journal article" date="2014" name="Genome Biol. Evol.">
        <title>The secreted proteins of Achlya hypogyna and Thraustotheca clavata identify the ancestral oomycete secretome and reveal gene acquisitions by horizontal gene transfer.</title>
        <authorList>
            <person name="Misner I."/>
            <person name="Blouin N."/>
            <person name="Leonard G."/>
            <person name="Richards T.A."/>
            <person name="Lane C.E."/>
        </authorList>
    </citation>
    <scope>NUCLEOTIDE SEQUENCE [LARGE SCALE GENOMIC DNA]</scope>
    <source>
        <strain evidence="6 7">ATCC 34112</strain>
    </source>
</reference>
<dbReference type="EMBL" id="JNBS01001866">
    <property type="protein sequence ID" value="OQR98241.1"/>
    <property type="molecule type" value="Genomic_DNA"/>
</dbReference>
<protein>
    <submittedName>
        <fullName evidence="6">Mbre TPR repeat protein</fullName>
    </submittedName>
</protein>
<dbReference type="OrthoDB" id="337581at2759"/>
<comment type="subcellular location">
    <subcellularLocation>
        <location evidence="1">Nucleus</location>
    </subcellularLocation>
</comment>
<sequence>MATTNNIVMEAPPGLKLSYFHRFIDLHGGREVFRGLTTAQVCFKYVVPFTKSSKLSLVDHVKLQQDDAHYVDNANWYVSHAWLYNFLEALDSLESFFNEQFIDDPVVWFCVFNNNQHQAHEYPFEWWQSTFKDSLAAIGNVVMIMHPWKNPITLTRSWCVFEVYVSICVGAAFHIAMSPNQEDIFLKDMIEDVQTFYNMLGSVNSEKANATVPTDKESIDAVIIREVGFINLDRLVFDTFEAWMIRTIHEHIQMSKDPLDTAKYNFAMADFYAMRTEFHEAEIFCKNAYEIYLEELGPKDFKTCEAQAQLGVIYGYQNRPIDQWEPILKEAIAKLTDVAGEDDVITLTATYHLAYFYYNLDMKNECLDIWKTSLDLFAQHFGDSEKRMIVIMSGIGLLTVSMENFEMAEQYLTECYNKLCITLGPENPTTLSILGHLALVYLNHEKYDLALTLGLQVFESRQRTLGLYNRYTIYALFNLALAYHGIGEYDEAAMHSLTALEAGAVNCSDDSIITNILDLLGKIYFNAEDCATSIEYFELAIAGWEMFGNKENMKGCMTYMYPCYQRLNSIKTIDEVIRVENWCKSVGFWNEARNSIKCTLCEIPELFGVYYVCPTCSIGHMTVCQSCFSVMPQCIECEIIDLVESLPPPRYLLKLKANILEELGRYKEIQTTLAELHDYYNNMIDGEMMSSSILSCSIENAKHMHTLLSSLLLGRKKDQLIRCDIDPSGLYFTAHSKGKALQIKTSMTNDLFESFDYSISEATSFRISLNHLLDGLSVFGQSAMACTAVTCSYDATDGVFNLVLTEDGVLAECSIKTMVDDDHNDFSHSVFERNFETSKIVGSIIMTSQTLWDACSEFNELPTGAAVEVIMYPNSSENHGICLKMQSTTPTSCSEMELGNDSTAIVQAQVEAIIASSFQWSLLQAGLQVLPVAAESYFRLNAQGFCSIQHMLLIGSHRAFVDILLCPDAS</sequence>
<dbReference type="PANTHER" id="PTHR10870">
    <property type="entry name" value="CELL CYCLE CHECKPOINT PROTEIN RAD1"/>
    <property type="match status" value="1"/>
</dbReference>
<organism evidence="6 7">
    <name type="scientific">Thraustotheca clavata</name>
    <dbReference type="NCBI Taxonomy" id="74557"/>
    <lineage>
        <taxon>Eukaryota</taxon>
        <taxon>Sar</taxon>
        <taxon>Stramenopiles</taxon>
        <taxon>Oomycota</taxon>
        <taxon>Saprolegniomycetes</taxon>
        <taxon>Saprolegniales</taxon>
        <taxon>Achlyaceae</taxon>
        <taxon>Thraustotheca</taxon>
    </lineage>
</organism>
<dbReference type="SMART" id="SM00028">
    <property type="entry name" value="TPR"/>
    <property type="match status" value="5"/>
</dbReference>
<gene>
    <name evidence="6" type="ORF">THRCLA_06772</name>
</gene>
<dbReference type="Proteomes" id="UP000243217">
    <property type="component" value="Unassembled WGS sequence"/>
</dbReference>
<dbReference type="InterPro" id="IPR011990">
    <property type="entry name" value="TPR-like_helical_dom_sf"/>
</dbReference>
<keyword evidence="5" id="KW-0539">Nucleus</keyword>
<proteinExistence type="inferred from homology"/>
<dbReference type="GO" id="GO:0030896">
    <property type="term" value="C:checkpoint clamp complex"/>
    <property type="evidence" value="ECO:0007669"/>
    <property type="project" value="TreeGrafter"/>
</dbReference>
<dbReference type="SUPFAM" id="SSF48452">
    <property type="entry name" value="TPR-like"/>
    <property type="match status" value="2"/>
</dbReference>
<comment type="similarity">
    <text evidence="2">Belongs to the rad1 family.</text>
</comment>
<evidence type="ECO:0000256" key="2">
    <source>
        <dbReference type="ARBA" id="ARBA00010991"/>
    </source>
</evidence>
<evidence type="ECO:0000256" key="4">
    <source>
        <dbReference type="ARBA" id="ARBA00023204"/>
    </source>
</evidence>
<accession>A0A1V9ZJY6</accession>
<dbReference type="PRINTS" id="PR01245">
    <property type="entry name" value="RAD1REC1"/>
</dbReference>
<dbReference type="Pfam" id="PF02144">
    <property type="entry name" value="Rad1"/>
    <property type="match status" value="1"/>
</dbReference>
<dbReference type="STRING" id="74557.A0A1V9ZJY6"/>
<evidence type="ECO:0000313" key="7">
    <source>
        <dbReference type="Proteomes" id="UP000243217"/>
    </source>
</evidence>
<dbReference type="InterPro" id="IPR003021">
    <property type="entry name" value="Rad1_Rec1_Rad17"/>
</dbReference>
<evidence type="ECO:0000256" key="3">
    <source>
        <dbReference type="ARBA" id="ARBA00022763"/>
    </source>
</evidence>
<keyword evidence="7" id="KW-1185">Reference proteome</keyword>
<evidence type="ECO:0000256" key="1">
    <source>
        <dbReference type="ARBA" id="ARBA00004123"/>
    </source>
</evidence>
<dbReference type="AlphaFoldDB" id="A0A1V9ZJY6"/>
<dbReference type="PANTHER" id="PTHR10870:SF0">
    <property type="entry name" value="CELL CYCLE CHECKPOINT PROTEIN RAD1"/>
    <property type="match status" value="1"/>
</dbReference>